<dbReference type="EMBL" id="BMAR01000009">
    <property type="protein sequence ID" value="GFR45300.1"/>
    <property type="molecule type" value="Genomic_DNA"/>
</dbReference>
<feature type="region of interest" description="Disordered" evidence="1">
    <location>
        <begin position="56"/>
        <end position="107"/>
    </location>
</feature>
<comment type="caution">
    <text evidence="2">The sequence shown here is derived from an EMBL/GenBank/DDBJ whole genome shotgun (WGS) entry which is preliminary data.</text>
</comment>
<feature type="non-terminal residue" evidence="2">
    <location>
        <position position="1"/>
    </location>
</feature>
<keyword evidence="3" id="KW-1185">Reference proteome</keyword>
<feature type="non-terminal residue" evidence="2">
    <location>
        <position position="128"/>
    </location>
</feature>
<protein>
    <submittedName>
        <fullName evidence="2">Uncharacterized protein</fullName>
    </submittedName>
</protein>
<reference evidence="2 3" key="1">
    <citation type="journal article" date="2021" name="Sci. Rep.">
        <title>Genome sequencing of the multicellular alga Astrephomene provides insights into convergent evolution of germ-soma differentiation.</title>
        <authorList>
            <person name="Yamashita S."/>
            <person name="Yamamoto K."/>
            <person name="Matsuzaki R."/>
            <person name="Suzuki S."/>
            <person name="Yamaguchi H."/>
            <person name="Hirooka S."/>
            <person name="Minakuchi Y."/>
            <person name="Miyagishima S."/>
            <person name="Kawachi M."/>
            <person name="Toyoda A."/>
            <person name="Nozaki H."/>
        </authorList>
    </citation>
    <scope>NUCLEOTIDE SEQUENCE [LARGE SCALE GENOMIC DNA]</scope>
    <source>
        <strain evidence="2 3">NIES-4017</strain>
    </source>
</reference>
<gene>
    <name evidence="2" type="ORF">Agub_g6658</name>
</gene>
<dbReference type="Proteomes" id="UP001054857">
    <property type="component" value="Unassembled WGS sequence"/>
</dbReference>
<evidence type="ECO:0000313" key="2">
    <source>
        <dbReference type="EMBL" id="GFR45300.1"/>
    </source>
</evidence>
<dbReference type="AlphaFoldDB" id="A0AAD3DNT0"/>
<feature type="compositionally biased region" description="Low complexity" evidence="1">
    <location>
        <begin position="57"/>
        <end position="75"/>
    </location>
</feature>
<accession>A0AAD3DNT0</accession>
<feature type="compositionally biased region" description="Pro residues" evidence="1">
    <location>
        <begin position="76"/>
        <end position="85"/>
    </location>
</feature>
<proteinExistence type="predicted"/>
<sequence length="128" mass="13406">DILACASIDRMPHFSGPQLCSLVWAAARLKRGQQPSGMFRAFLKSWAAHLEPFLDGAPSSVSSSSTSASPAALDPAPSPTGPEPAPLSDLPDPEATAPPLPQEPLDLDQLRKALSALTRLAFRPGPSL</sequence>
<evidence type="ECO:0000256" key="1">
    <source>
        <dbReference type="SAM" id="MobiDB-lite"/>
    </source>
</evidence>
<evidence type="ECO:0000313" key="3">
    <source>
        <dbReference type="Proteomes" id="UP001054857"/>
    </source>
</evidence>
<name>A0AAD3DNT0_9CHLO</name>
<organism evidence="2 3">
    <name type="scientific">Astrephomene gubernaculifera</name>
    <dbReference type="NCBI Taxonomy" id="47775"/>
    <lineage>
        <taxon>Eukaryota</taxon>
        <taxon>Viridiplantae</taxon>
        <taxon>Chlorophyta</taxon>
        <taxon>core chlorophytes</taxon>
        <taxon>Chlorophyceae</taxon>
        <taxon>CS clade</taxon>
        <taxon>Chlamydomonadales</taxon>
        <taxon>Astrephomenaceae</taxon>
        <taxon>Astrephomene</taxon>
    </lineage>
</organism>